<comment type="caution">
    <text evidence="1">The sequence shown here is derived from an EMBL/GenBank/DDBJ whole genome shotgun (WGS) entry which is preliminary data.</text>
</comment>
<dbReference type="AlphaFoldDB" id="G4TX05"/>
<sequence length="117" mass="12884">MSARSWMNLPLRVGSDSPATYLNMCSHTSVGIRSNRLVCPLNEGVADMDSTCVCIPAPNGKRIHRDQPEVDQSSPYIGGFELEPLVQHTRSCLLERSTSNLRSHAQPLEDYNVPTSA</sequence>
<name>G4TX05_SERID</name>
<dbReference type="HOGENOM" id="CLU_2085709_0_0_1"/>
<dbReference type="Proteomes" id="UP000007148">
    <property type="component" value="Unassembled WGS sequence"/>
</dbReference>
<dbReference type="InParanoid" id="G4TX05"/>
<proteinExistence type="predicted"/>
<dbReference type="EMBL" id="CAFZ01000534">
    <property type="protein sequence ID" value="CCA75848.1"/>
    <property type="molecule type" value="Genomic_DNA"/>
</dbReference>
<organism evidence="1 2">
    <name type="scientific">Serendipita indica (strain DSM 11827)</name>
    <name type="common">Root endophyte fungus</name>
    <name type="synonym">Piriformospora indica</name>
    <dbReference type="NCBI Taxonomy" id="1109443"/>
    <lineage>
        <taxon>Eukaryota</taxon>
        <taxon>Fungi</taxon>
        <taxon>Dikarya</taxon>
        <taxon>Basidiomycota</taxon>
        <taxon>Agaricomycotina</taxon>
        <taxon>Agaricomycetes</taxon>
        <taxon>Sebacinales</taxon>
        <taxon>Serendipitaceae</taxon>
        <taxon>Serendipita</taxon>
    </lineage>
</organism>
<evidence type="ECO:0000313" key="1">
    <source>
        <dbReference type="EMBL" id="CCA75848.1"/>
    </source>
</evidence>
<protein>
    <submittedName>
        <fullName evidence="1">Uncharacterized protein</fullName>
    </submittedName>
</protein>
<reference evidence="1 2" key="1">
    <citation type="journal article" date="2011" name="PLoS Pathog.">
        <title>Endophytic Life Strategies Decoded by Genome and Transcriptome Analyses of the Mutualistic Root Symbiont Piriformospora indica.</title>
        <authorList>
            <person name="Zuccaro A."/>
            <person name="Lahrmann U."/>
            <person name="Guldener U."/>
            <person name="Langen G."/>
            <person name="Pfiffi S."/>
            <person name="Biedenkopf D."/>
            <person name="Wong P."/>
            <person name="Samans B."/>
            <person name="Grimm C."/>
            <person name="Basiewicz M."/>
            <person name="Murat C."/>
            <person name="Martin F."/>
            <person name="Kogel K.H."/>
        </authorList>
    </citation>
    <scope>NUCLEOTIDE SEQUENCE [LARGE SCALE GENOMIC DNA]</scope>
    <source>
        <strain evidence="1 2">DSM 11827</strain>
    </source>
</reference>
<evidence type="ECO:0000313" key="2">
    <source>
        <dbReference type="Proteomes" id="UP000007148"/>
    </source>
</evidence>
<accession>G4TX05</accession>
<gene>
    <name evidence="1" type="ORF">PIIN_09836</name>
</gene>
<keyword evidence="2" id="KW-1185">Reference proteome</keyword>